<dbReference type="OrthoDB" id="123053at2"/>
<feature type="compositionally biased region" description="Basic and acidic residues" evidence="1">
    <location>
        <begin position="98"/>
        <end position="109"/>
    </location>
</feature>
<feature type="region of interest" description="Disordered" evidence="1">
    <location>
        <begin position="86"/>
        <end position="109"/>
    </location>
</feature>
<name>A0A1W6L8I9_9BURK</name>
<dbReference type="AlphaFoldDB" id="A0A1W6L8I9"/>
<dbReference type="RefSeq" id="WP_085750916.1">
    <property type="nucleotide sequence ID" value="NZ_BSPR01000007.1"/>
</dbReference>
<evidence type="ECO:0000313" key="4">
    <source>
        <dbReference type="Proteomes" id="UP000193427"/>
    </source>
</evidence>
<keyword evidence="4" id="KW-1185">Reference proteome</keyword>
<dbReference type="KEGG" id="rgu:A4W93_12455"/>
<proteinExistence type="predicted"/>
<evidence type="ECO:0000256" key="1">
    <source>
        <dbReference type="SAM" id="MobiDB-lite"/>
    </source>
</evidence>
<keyword evidence="2" id="KW-1133">Transmembrane helix</keyword>
<feature type="transmembrane region" description="Helical" evidence="2">
    <location>
        <begin position="7"/>
        <end position="33"/>
    </location>
</feature>
<gene>
    <name evidence="3" type="ORF">A4W93_12455</name>
</gene>
<keyword evidence="2" id="KW-0812">Transmembrane</keyword>
<sequence>MRFKVRYLGGAVLVVAGVAALGGMVMLLWNAVVPVALPDAGTIDYPHALGLLVLCRILFGGFRGHGGWRGRRGPWARWDAMTEEERAQFRRGGRGRCGRPETERQPRTE</sequence>
<dbReference type="Proteomes" id="UP000193427">
    <property type="component" value="Chromosome"/>
</dbReference>
<protein>
    <submittedName>
        <fullName evidence="3">Uncharacterized protein</fullName>
    </submittedName>
</protein>
<reference evidence="3 4" key="1">
    <citation type="submission" date="2016-04" db="EMBL/GenBank/DDBJ databases">
        <title>Complete genome sequence of natural rubber-degrading, novel Gram-negative bacterium, Rhizobacter gummiphilus strain NS21.</title>
        <authorList>
            <person name="Tabata M."/>
            <person name="Kasai D."/>
            <person name="Fukuda M."/>
        </authorList>
    </citation>
    <scope>NUCLEOTIDE SEQUENCE [LARGE SCALE GENOMIC DNA]</scope>
    <source>
        <strain evidence="3 4">NS21</strain>
    </source>
</reference>
<organism evidence="3 4">
    <name type="scientific">Piscinibacter gummiphilus</name>
    <dbReference type="NCBI Taxonomy" id="946333"/>
    <lineage>
        <taxon>Bacteria</taxon>
        <taxon>Pseudomonadati</taxon>
        <taxon>Pseudomonadota</taxon>
        <taxon>Betaproteobacteria</taxon>
        <taxon>Burkholderiales</taxon>
        <taxon>Sphaerotilaceae</taxon>
        <taxon>Piscinibacter</taxon>
    </lineage>
</organism>
<dbReference type="STRING" id="946333.A4W93_12455"/>
<accession>A0A1W6L8I9</accession>
<evidence type="ECO:0000256" key="2">
    <source>
        <dbReference type="SAM" id="Phobius"/>
    </source>
</evidence>
<dbReference type="EMBL" id="CP015118">
    <property type="protein sequence ID" value="ARN20639.1"/>
    <property type="molecule type" value="Genomic_DNA"/>
</dbReference>
<evidence type="ECO:0000313" key="3">
    <source>
        <dbReference type="EMBL" id="ARN20639.1"/>
    </source>
</evidence>
<keyword evidence="2" id="KW-0472">Membrane</keyword>
<feature type="transmembrane region" description="Helical" evidence="2">
    <location>
        <begin position="45"/>
        <end position="62"/>
    </location>
</feature>